<accession>A0A7W5B6G3</accession>
<dbReference type="AlphaFoldDB" id="A0A7W5B6G3"/>
<comment type="caution">
    <text evidence="2">The sequence shown here is derived from an EMBL/GenBank/DDBJ whole genome shotgun (WGS) entry which is preliminary data.</text>
</comment>
<keyword evidence="1" id="KW-0812">Transmembrane</keyword>
<feature type="transmembrane region" description="Helical" evidence="1">
    <location>
        <begin position="215"/>
        <end position="239"/>
    </location>
</feature>
<evidence type="ECO:0000256" key="1">
    <source>
        <dbReference type="SAM" id="Phobius"/>
    </source>
</evidence>
<dbReference type="EMBL" id="JACHXD010000001">
    <property type="protein sequence ID" value="MBB3117311.1"/>
    <property type="molecule type" value="Genomic_DNA"/>
</dbReference>
<feature type="transmembrane region" description="Helical" evidence="1">
    <location>
        <begin position="32"/>
        <end position="57"/>
    </location>
</feature>
<organism evidence="2 3">
    <name type="scientific">Pseudoduganella violacea</name>
    <dbReference type="NCBI Taxonomy" id="1715466"/>
    <lineage>
        <taxon>Bacteria</taxon>
        <taxon>Pseudomonadati</taxon>
        <taxon>Pseudomonadota</taxon>
        <taxon>Betaproteobacteria</taxon>
        <taxon>Burkholderiales</taxon>
        <taxon>Oxalobacteraceae</taxon>
        <taxon>Telluria group</taxon>
        <taxon>Pseudoduganella</taxon>
    </lineage>
</organism>
<dbReference type="InterPro" id="IPR018750">
    <property type="entry name" value="DUF2306_membrane"/>
</dbReference>
<feature type="transmembrane region" description="Helical" evidence="1">
    <location>
        <begin position="251"/>
        <end position="277"/>
    </location>
</feature>
<sequence>MPVSSASFYSKPMHAVRGATWPAAALNAAATLWFLLTLAGQLIFVTYIVALYGGAVVRGDLQGWNQVMSHGYVVGDRAGNMAIGAHLLLAAVIMLGGALQLIPRVRTIAPTFHRWNGRVYLAGAVAGSLSGLYILWFRGAVGDTVQHIGTSLNAALILLCSGIALRTALARDFGAHRRWALRLFLCVSGVWFFRIGLMFWLALNGGPAGFDPKTFTGPFLSFLAYAQYLLPLAVLELYLRCREHANAAARCAMAAVLLVLSAATALGVAVATMGMWLPRM</sequence>
<keyword evidence="1" id="KW-1133">Transmembrane helix</keyword>
<evidence type="ECO:0000313" key="3">
    <source>
        <dbReference type="Proteomes" id="UP000541535"/>
    </source>
</evidence>
<feature type="transmembrane region" description="Helical" evidence="1">
    <location>
        <begin position="77"/>
        <end position="99"/>
    </location>
</feature>
<name>A0A7W5B6G3_9BURK</name>
<keyword evidence="1" id="KW-0472">Membrane</keyword>
<evidence type="ECO:0000313" key="2">
    <source>
        <dbReference type="EMBL" id="MBB3117311.1"/>
    </source>
</evidence>
<dbReference type="Proteomes" id="UP000541535">
    <property type="component" value="Unassembled WGS sequence"/>
</dbReference>
<gene>
    <name evidence="2" type="ORF">FHS03_000330</name>
</gene>
<dbReference type="RefSeq" id="WP_221208009.1">
    <property type="nucleotide sequence ID" value="NZ_JACHXD010000001.1"/>
</dbReference>
<dbReference type="Pfam" id="PF10067">
    <property type="entry name" value="DUF2306"/>
    <property type="match status" value="1"/>
</dbReference>
<feature type="transmembrane region" description="Helical" evidence="1">
    <location>
        <begin position="181"/>
        <end position="203"/>
    </location>
</feature>
<proteinExistence type="predicted"/>
<feature type="transmembrane region" description="Helical" evidence="1">
    <location>
        <begin position="148"/>
        <end position="169"/>
    </location>
</feature>
<reference evidence="2 3" key="1">
    <citation type="submission" date="2020-08" db="EMBL/GenBank/DDBJ databases">
        <title>Genomic Encyclopedia of Type Strains, Phase III (KMG-III): the genomes of soil and plant-associated and newly described type strains.</title>
        <authorList>
            <person name="Whitman W."/>
        </authorList>
    </citation>
    <scope>NUCLEOTIDE SEQUENCE [LARGE SCALE GENOMIC DNA]</scope>
    <source>
        <strain evidence="2 3">CECT 8897</strain>
    </source>
</reference>
<feature type="transmembrane region" description="Helical" evidence="1">
    <location>
        <begin position="119"/>
        <end position="136"/>
    </location>
</feature>
<protein>
    <submittedName>
        <fullName evidence="2">Putative membrane protein</fullName>
    </submittedName>
</protein>
<keyword evidence="3" id="KW-1185">Reference proteome</keyword>